<dbReference type="GO" id="GO:0140625">
    <property type="term" value="F:opioid growth factor receptor activity"/>
    <property type="evidence" value="ECO:0007669"/>
    <property type="project" value="InterPro"/>
</dbReference>
<dbReference type="InterPro" id="IPR039574">
    <property type="entry name" value="OGFr"/>
</dbReference>
<organism evidence="3 4">
    <name type="scientific">Papiliotrema laurentii</name>
    <name type="common">Cryptococcus laurentii</name>
    <dbReference type="NCBI Taxonomy" id="5418"/>
    <lineage>
        <taxon>Eukaryota</taxon>
        <taxon>Fungi</taxon>
        <taxon>Dikarya</taxon>
        <taxon>Basidiomycota</taxon>
        <taxon>Agaricomycotina</taxon>
        <taxon>Tremellomycetes</taxon>
        <taxon>Tremellales</taxon>
        <taxon>Rhynchogastremaceae</taxon>
        <taxon>Papiliotrema</taxon>
    </lineage>
</organism>
<dbReference type="Pfam" id="PF04664">
    <property type="entry name" value="OGFr_N"/>
    <property type="match status" value="1"/>
</dbReference>
<keyword evidence="3" id="KW-0675">Receptor</keyword>
<dbReference type="InterPro" id="IPR006757">
    <property type="entry name" value="OGF_rcpt"/>
</dbReference>
<comment type="similarity">
    <text evidence="1">Belongs to the opioid growth factor receptor family.</text>
</comment>
<protein>
    <submittedName>
        <fullName evidence="3">Opioid growth factor receptor conserved region-domain-containing protein</fullName>
    </submittedName>
</protein>
<dbReference type="PANTHER" id="PTHR14015:SF2">
    <property type="entry name" value="OPIOID GROWTH FACTOR RECEPTOR (OGFR) CONSERVED DOMAIN-CONTAINING PROTEIN"/>
    <property type="match status" value="1"/>
</dbReference>
<name>A0AAD9FU51_PAPLA</name>
<dbReference type="GO" id="GO:0016020">
    <property type="term" value="C:membrane"/>
    <property type="evidence" value="ECO:0007669"/>
    <property type="project" value="InterPro"/>
</dbReference>
<evidence type="ECO:0000313" key="3">
    <source>
        <dbReference type="EMBL" id="KAK1926173.1"/>
    </source>
</evidence>
<sequence length="333" mass="38034">MSRRLQRSLSLPRSSISTYPRSLTSLSSRIGSVQLPPAPIVAHPIRTPPRRTRHSALQRNHQIGSIPYYAAYSTMPRSFPNRPRDIQLFLQGYPGLPDNPSLNANLNFYRGTQPMRPDVRTYEEFMRDAEGDYEELEANHGFIQWLFPIREHGVNPLAQPLQPHEAEAMAKDPVLLDRILRSYSMMLDFYGISFNQGHLRLSPQYQDRFYNLSRRSHNLLRLTRILKFLSEIPPFQPHAAPLVLFFAAAHSDGLIDFTSGAGSWTPGDSMDRWWSGCFRDDAERKHIEGILRKRGEFGSKSWGLEEFDKWYSGGREAGQVGWAGSDSGAKESK</sequence>
<reference evidence="3" key="1">
    <citation type="submission" date="2023-02" db="EMBL/GenBank/DDBJ databases">
        <title>Identification and recombinant expression of a fungal hydrolase from Papiliotrema laurentii that hydrolyzes apple cutin and clears colloidal polyester polyurethane.</title>
        <authorList>
            <consortium name="DOE Joint Genome Institute"/>
            <person name="Roman V.A."/>
            <person name="Bojanowski C."/>
            <person name="Crable B.R."/>
            <person name="Wagner D.N."/>
            <person name="Hung C.S."/>
            <person name="Nadeau L.J."/>
            <person name="Schratz L."/>
            <person name="Haridas S."/>
            <person name="Pangilinan J."/>
            <person name="Lipzen A."/>
            <person name="Na H."/>
            <person name="Yan M."/>
            <person name="Ng V."/>
            <person name="Grigoriev I.V."/>
            <person name="Spatafora J.W."/>
            <person name="Barlow D."/>
            <person name="Biffinger J."/>
            <person name="Kelley-Loughnane N."/>
            <person name="Varaljay V.A."/>
            <person name="Crookes-Goodson W.J."/>
        </authorList>
    </citation>
    <scope>NUCLEOTIDE SEQUENCE</scope>
    <source>
        <strain evidence="3">5307AH</strain>
    </source>
</reference>
<comment type="caution">
    <text evidence="3">The sequence shown here is derived from an EMBL/GenBank/DDBJ whole genome shotgun (WGS) entry which is preliminary data.</text>
</comment>
<feature type="domain" description="Opioid growth factor receptor (OGFr) conserved" evidence="2">
    <location>
        <begin position="103"/>
        <end position="290"/>
    </location>
</feature>
<dbReference type="EMBL" id="JAODAN010000002">
    <property type="protein sequence ID" value="KAK1926173.1"/>
    <property type="molecule type" value="Genomic_DNA"/>
</dbReference>
<dbReference type="AlphaFoldDB" id="A0AAD9FU51"/>
<accession>A0AAD9FU51</accession>
<evidence type="ECO:0000256" key="1">
    <source>
        <dbReference type="ARBA" id="ARBA00010365"/>
    </source>
</evidence>
<proteinExistence type="inferred from homology"/>
<dbReference type="Proteomes" id="UP001182556">
    <property type="component" value="Unassembled WGS sequence"/>
</dbReference>
<gene>
    <name evidence="3" type="ORF">DB88DRAFT_480936</name>
</gene>
<evidence type="ECO:0000313" key="4">
    <source>
        <dbReference type="Proteomes" id="UP001182556"/>
    </source>
</evidence>
<evidence type="ECO:0000259" key="2">
    <source>
        <dbReference type="Pfam" id="PF04664"/>
    </source>
</evidence>
<keyword evidence="4" id="KW-1185">Reference proteome</keyword>
<dbReference type="PANTHER" id="PTHR14015">
    <property type="entry name" value="OPIOID GROWTH FACTOR RECEPTOR OGFR ZETA-TYPE OPIOID RECEPTOR"/>
    <property type="match status" value="1"/>
</dbReference>